<accession>A0A017HMY6</accession>
<dbReference type="RefSeq" id="WP_037277576.1">
    <property type="nucleotide sequence ID" value="NZ_KK088522.1"/>
</dbReference>
<dbReference type="Proteomes" id="UP000019666">
    <property type="component" value="Unassembled WGS sequence"/>
</dbReference>
<gene>
    <name evidence="2" type="ORF">Rumeso_02634</name>
</gene>
<evidence type="ECO:0000313" key="2">
    <source>
        <dbReference type="EMBL" id="EYD75852.1"/>
    </source>
</evidence>
<proteinExistence type="predicted"/>
<sequence length="180" mass="20007">MTVRGKANRTGRTERGEHFAPMTRSLMEEPAWRALSSSAQALYPWLRLEWRGPQANNNGQIRLSVRQAADKMGVGINTAARAFHDLQAKGFLVVTEHARLGLSGEAKAPAYELTELGLPHASERGGRRLYRDWRSGHDFPVHKAMANNPTGRRTRAKPCHRDGDGTVIELVTKSRSTSPK</sequence>
<dbReference type="HOGENOM" id="CLU_1495152_0_0_5"/>
<name>A0A017HMY6_9RHOB</name>
<keyword evidence="3" id="KW-1185">Reference proteome</keyword>
<reference evidence="2 3" key="1">
    <citation type="submission" date="2013-02" db="EMBL/GenBank/DDBJ databases">
        <authorList>
            <person name="Fiebig A."/>
            <person name="Goeker M."/>
            <person name="Klenk H.-P.P."/>
        </authorList>
    </citation>
    <scope>NUCLEOTIDE SEQUENCE [LARGE SCALE GENOMIC DNA]</scope>
    <source>
        <strain evidence="2 3">DSM 19309</strain>
    </source>
</reference>
<dbReference type="EMBL" id="AOSK01000065">
    <property type="protein sequence ID" value="EYD75852.1"/>
    <property type="molecule type" value="Genomic_DNA"/>
</dbReference>
<evidence type="ECO:0000256" key="1">
    <source>
        <dbReference type="SAM" id="MobiDB-lite"/>
    </source>
</evidence>
<protein>
    <submittedName>
        <fullName evidence="2">Uncharacterized protein</fullName>
    </submittedName>
</protein>
<dbReference type="AlphaFoldDB" id="A0A017HMY6"/>
<feature type="region of interest" description="Disordered" evidence="1">
    <location>
        <begin position="141"/>
        <end position="163"/>
    </location>
</feature>
<evidence type="ECO:0000313" key="3">
    <source>
        <dbReference type="Proteomes" id="UP000019666"/>
    </source>
</evidence>
<comment type="caution">
    <text evidence="2">The sequence shown here is derived from an EMBL/GenBank/DDBJ whole genome shotgun (WGS) entry which is preliminary data.</text>
</comment>
<organism evidence="2 3">
    <name type="scientific">Rubellimicrobium mesophilum DSM 19309</name>
    <dbReference type="NCBI Taxonomy" id="442562"/>
    <lineage>
        <taxon>Bacteria</taxon>
        <taxon>Pseudomonadati</taxon>
        <taxon>Pseudomonadota</taxon>
        <taxon>Alphaproteobacteria</taxon>
        <taxon>Rhodobacterales</taxon>
        <taxon>Roseobacteraceae</taxon>
        <taxon>Rubellimicrobium</taxon>
    </lineage>
</organism>
<dbReference type="STRING" id="442562.Rumeso_02634"/>
<feature type="region of interest" description="Disordered" evidence="1">
    <location>
        <begin position="1"/>
        <end position="20"/>
    </location>
</feature>